<comment type="caution">
    <text evidence="5">The sequence shown here is derived from an EMBL/GenBank/DDBJ whole genome shotgun (WGS) entry which is preliminary data.</text>
</comment>
<dbReference type="GO" id="GO:0003723">
    <property type="term" value="F:RNA binding"/>
    <property type="evidence" value="ECO:0007669"/>
    <property type="project" value="UniProtKB-UniRule"/>
</dbReference>
<dbReference type="PANTHER" id="PTHR33116">
    <property type="entry name" value="REVERSE TRANSCRIPTASE ZINC-BINDING DOMAIN-CONTAINING PROTEIN-RELATED-RELATED"/>
    <property type="match status" value="1"/>
</dbReference>
<proteinExistence type="predicted"/>
<dbReference type="PANTHER" id="PTHR33116:SF75">
    <property type="entry name" value="RIBONUCLEASE H PROTEIN"/>
    <property type="match status" value="1"/>
</dbReference>
<dbReference type="Gene3D" id="3.30.70.330">
    <property type="match status" value="1"/>
</dbReference>
<dbReference type="GO" id="GO:0003677">
    <property type="term" value="F:DNA binding"/>
    <property type="evidence" value="ECO:0007669"/>
    <property type="project" value="InterPro"/>
</dbReference>
<dbReference type="CDD" id="cd01650">
    <property type="entry name" value="RT_nLTR_like"/>
    <property type="match status" value="1"/>
</dbReference>
<dbReference type="Pfam" id="PF00078">
    <property type="entry name" value="RVT_1"/>
    <property type="match status" value="1"/>
</dbReference>
<evidence type="ECO:0000259" key="4">
    <source>
        <dbReference type="PROSITE" id="PS50878"/>
    </source>
</evidence>
<gene>
    <name evidence="5" type="ORF">SLEP1_g2943</name>
</gene>
<protein>
    <recommendedName>
        <fullName evidence="7">Reverse transcriptase domain-containing protein</fullName>
    </recommendedName>
</protein>
<keyword evidence="1" id="KW-0694">RNA-binding</keyword>
<dbReference type="PROSITE" id="PS50878">
    <property type="entry name" value="RT_POL"/>
    <property type="match status" value="1"/>
</dbReference>
<dbReference type="InterPro" id="IPR000477">
    <property type="entry name" value="RT_dom"/>
</dbReference>
<organism evidence="5 6">
    <name type="scientific">Rubroshorea leprosula</name>
    <dbReference type="NCBI Taxonomy" id="152421"/>
    <lineage>
        <taxon>Eukaryota</taxon>
        <taxon>Viridiplantae</taxon>
        <taxon>Streptophyta</taxon>
        <taxon>Embryophyta</taxon>
        <taxon>Tracheophyta</taxon>
        <taxon>Spermatophyta</taxon>
        <taxon>Magnoliopsida</taxon>
        <taxon>eudicotyledons</taxon>
        <taxon>Gunneridae</taxon>
        <taxon>Pentapetalae</taxon>
        <taxon>rosids</taxon>
        <taxon>malvids</taxon>
        <taxon>Malvales</taxon>
        <taxon>Dipterocarpaceae</taxon>
        <taxon>Rubroshorea</taxon>
    </lineage>
</organism>
<feature type="domain" description="Reverse transcriptase" evidence="4">
    <location>
        <begin position="911"/>
        <end position="1189"/>
    </location>
</feature>
<dbReference type="SUPFAM" id="SSF56672">
    <property type="entry name" value="DNA/RNA polymerases"/>
    <property type="match status" value="1"/>
</dbReference>
<dbReference type="InterPro" id="IPR036691">
    <property type="entry name" value="Endo/exonu/phosph_ase_sf"/>
</dbReference>
<feature type="domain" description="RRM" evidence="3">
    <location>
        <begin position="41"/>
        <end position="118"/>
    </location>
</feature>
<accession>A0AAV5HS30</accession>
<dbReference type="InterPro" id="IPR012677">
    <property type="entry name" value="Nucleotide-bd_a/b_plait_sf"/>
</dbReference>
<dbReference type="SMART" id="SM00360">
    <property type="entry name" value="RRM"/>
    <property type="match status" value="1"/>
</dbReference>
<sequence length="1577" mass="181752">MASTRGTARGVTQGIEGGYRQWQGHRNRTVGYGSQFSGWTTTFFFYNFPEELEAKFLWNSFRMYGKAVDVYIPSKRDKRGKRFGFVRMAGVKNEIQMERQLNTMWIGSYKMKVKIADDKGKKPAVYRKLQGAVKDNGSTSKMNKLVQPGKSYAQAVKGKGKRDEKAQIQPQDKDEEESADKDEVNKRVVENMVVEHSPTGEELHWLEGGMVAVVRSLGLISEIQERIDGDGGSISLTPIGGRRVLLSERVVGYLSEYMKINEELFDLWFESINPWETAPEESSRMVWLRISGVPLKAWKSRRIAKRINLKVGEQLYEIEIAEEEWRSDPDWWLTENDRNNDQKSGSNDFSDMATGKESWEKNETEREIVGDERDGPAKGCGLQRVRSVGPEKWSGPDKSNNYGRTKEISLEGPNLITQILKATSVTQKPENRAPTNKKQRLLQECYPGSMEEIWAKETPLVTSRSRQRQSRRVDDRRAKEDKVCIEGSLSISDGDIVNRNRVIQRELNLHEVDRGRGSRKGKEERRVGGIVKRKEVGKLIREERPDFLLLQETKLERIDMGICKLLWNSDEFEWVAKASSGASGGLLCLWDRRNFVKSEEFTGDGGPEERRGKSGVSADMWDFEEFIVTIGLVDVKLTNRRFTWYKPDGTARSRLDRFLLSTEMYNRGGEWIQQGLPRNIEDHCATVLKSKSTDWGPRPFRVLDAWQQHPGFKKVVEDKWREMAVEGFAGYKCKQKLKLLKEFLKGWNKEVFGNMEAQYVQAVKKIEQVDMQNEVAELEELEIVKRQTGFSEMWDVLRKRELIWKQKSRSRWIREGDANTRFFHKVANGRRAQNNIAGLMSEGTKARGDQVSKDFRGKKEWLERPFSIEEIEEGLRSCDSSKAPGPDGYNFKFLKFAWHCIKEDFISFFSEFHRNGKLVRGLNSSFLALVPKKLNAANLKEYRPISLIGCVYKLLAKVLANRLKSVMPEIVSDTQSAFVGGRQLVDSVLVLNEVVDEIKTRKQPAFVFKADFERAYDCVDWSFLDWMMDTFGFGTKWRGWIMECLSTARTSILVNGSSTREFEVGKGLRQGDPLSPFLFLMIGEGLQGLVQKVVAEGMLDGIEIGKKGMTVSLLQFADDTIIMGRADVENTRMVKDVLRWFELMSGLRINFNKSSIYGYNVSEGWLKGSAGMLRCGVGQTPFLYLGLPIGSKSGSKKVWEPMVNKFRAKLAAWKATTLSFEGRLTLLNSVLSALPIFYMSLFLLPKSVLVELISIQRRFLWGGSDLNKKISWVKWEYICRDKGKGGLGVPDMRRKNWALLGKWWYRLGDGVENLWKRVVREKYYGGRSEVDITTIEGPRVSKLWRDIIRMGGHSSRLKNMLVEGFKWEVGEGNKVDFLLQRWVGDKTLRDLCPRLYTLSVKKEGKVYEMGRWNEGRWCWRVEWRRGTIGREKDEEEVLERTLEGVHVKEGVGDVWKWRHETDGRYVVKIEYDYLDSMEGVLEDQSTVGKEMGSCVFLATAWYIWYRRNTLIFREDEGIPEKMLERVQVKTFSWLKSKVKGCVFSFYEWQYCPMECAKAVKRHKRMRKQFSKAVVAPS</sequence>
<evidence type="ECO:0000313" key="6">
    <source>
        <dbReference type="Proteomes" id="UP001054252"/>
    </source>
</evidence>
<evidence type="ECO:0000256" key="2">
    <source>
        <dbReference type="SAM" id="MobiDB-lite"/>
    </source>
</evidence>
<evidence type="ECO:0000313" key="5">
    <source>
        <dbReference type="EMBL" id="GKU88714.1"/>
    </source>
</evidence>
<dbReference type="InterPro" id="IPR020847">
    <property type="entry name" value="AP_endonuclease_F1_BS"/>
</dbReference>
<dbReference type="InterPro" id="IPR035979">
    <property type="entry name" value="RBD_domain_sf"/>
</dbReference>
<keyword evidence="6" id="KW-1185">Reference proteome</keyword>
<name>A0AAV5HS30_9ROSI</name>
<evidence type="ECO:0000256" key="1">
    <source>
        <dbReference type="PROSITE-ProRule" id="PRU00176"/>
    </source>
</evidence>
<reference evidence="5 6" key="1">
    <citation type="journal article" date="2021" name="Commun. Biol.">
        <title>The genome of Shorea leprosula (Dipterocarpaceae) highlights the ecological relevance of drought in aseasonal tropical rainforests.</title>
        <authorList>
            <person name="Ng K.K.S."/>
            <person name="Kobayashi M.J."/>
            <person name="Fawcett J.A."/>
            <person name="Hatakeyama M."/>
            <person name="Paape T."/>
            <person name="Ng C.H."/>
            <person name="Ang C.C."/>
            <person name="Tnah L.H."/>
            <person name="Lee C.T."/>
            <person name="Nishiyama T."/>
            <person name="Sese J."/>
            <person name="O'Brien M.J."/>
            <person name="Copetti D."/>
            <person name="Mohd Noor M.I."/>
            <person name="Ong R.C."/>
            <person name="Putra M."/>
            <person name="Sireger I.Z."/>
            <person name="Indrioko S."/>
            <person name="Kosugi Y."/>
            <person name="Izuno A."/>
            <person name="Isagi Y."/>
            <person name="Lee S.L."/>
            <person name="Shimizu K.K."/>
        </authorList>
    </citation>
    <scope>NUCLEOTIDE SEQUENCE [LARGE SCALE GENOMIC DNA]</scope>
    <source>
        <strain evidence="5">214</strain>
    </source>
</reference>
<feature type="compositionally biased region" description="Basic and acidic residues" evidence="2">
    <location>
        <begin position="357"/>
        <end position="376"/>
    </location>
</feature>
<evidence type="ECO:0000259" key="3">
    <source>
        <dbReference type="PROSITE" id="PS50102"/>
    </source>
</evidence>
<feature type="region of interest" description="Disordered" evidence="2">
    <location>
        <begin position="155"/>
        <end position="183"/>
    </location>
</feature>
<dbReference type="GO" id="GO:0004519">
    <property type="term" value="F:endonuclease activity"/>
    <property type="evidence" value="ECO:0007669"/>
    <property type="project" value="InterPro"/>
</dbReference>
<dbReference type="InterPro" id="IPR043502">
    <property type="entry name" value="DNA/RNA_pol_sf"/>
</dbReference>
<dbReference type="EMBL" id="BPVZ01000003">
    <property type="protein sequence ID" value="GKU88714.1"/>
    <property type="molecule type" value="Genomic_DNA"/>
</dbReference>
<dbReference type="PROSITE" id="PS00726">
    <property type="entry name" value="AP_NUCLEASE_F1_1"/>
    <property type="match status" value="1"/>
</dbReference>
<dbReference type="PROSITE" id="PS50102">
    <property type="entry name" value="RRM"/>
    <property type="match status" value="1"/>
</dbReference>
<evidence type="ECO:0008006" key="7">
    <source>
        <dbReference type="Google" id="ProtNLM"/>
    </source>
</evidence>
<dbReference type="Proteomes" id="UP001054252">
    <property type="component" value="Unassembled WGS sequence"/>
</dbReference>
<dbReference type="SUPFAM" id="SSF56219">
    <property type="entry name" value="DNase I-like"/>
    <property type="match status" value="1"/>
</dbReference>
<dbReference type="SUPFAM" id="SSF54928">
    <property type="entry name" value="RNA-binding domain, RBD"/>
    <property type="match status" value="1"/>
</dbReference>
<dbReference type="InterPro" id="IPR000504">
    <property type="entry name" value="RRM_dom"/>
</dbReference>
<dbReference type="Gene3D" id="3.60.10.10">
    <property type="entry name" value="Endonuclease/exonuclease/phosphatase"/>
    <property type="match status" value="1"/>
</dbReference>
<feature type="region of interest" description="Disordered" evidence="2">
    <location>
        <begin position="336"/>
        <end position="404"/>
    </location>
</feature>
<dbReference type="GO" id="GO:0006281">
    <property type="term" value="P:DNA repair"/>
    <property type="evidence" value="ECO:0007669"/>
    <property type="project" value="InterPro"/>
</dbReference>